<dbReference type="Gene3D" id="3.80.10.10">
    <property type="entry name" value="Ribonuclease Inhibitor"/>
    <property type="match status" value="1"/>
</dbReference>
<protein>
    <submittedName>
        <fullName evidence="1">RHTO0S01e15390g1_1</fullName>
    </submittedName>
</protein>
<reference evidence="1" key="1">
    <citation type="journal article" date="2014" name="Genome Announc.">
        <title>Draft genome sequence of Rhodosporidium toruloides CECT1137, an oleaginous yeast of biotechnological interest.</title>
        <authorList>
            <person name="Morin N."/>
            <person name="Calcas X."/>
            <person name="Devillers H."/>
            <person name="Durrens P."/>
            <person name="Sherman D.J."/>
            <person name="Nicaud J.-M."/>
            <person name="Neuveglise C."/>
        </authorList>
    </citation>
    <scope>NUCLEOTIDE SEQUENCE</scope>
    <source>
        <strain evidence="1">CECT1137</strain>
    </source>
</reference>
<dbReference type="EMBL" id="LK052936">
    <property type="protein sequence ID" value="CDR36151.1"/>
    <property type="molecule type" value="Genomic_DNA"/>
</dbReference>
<dbReference type="AlphaFoldDB" id="A0A061ALD9"/>
<name>A0A061ALD9_RHOTO</name>
<accession>A0A061ALD9</accession>
<organism evidence="1">
    <name type="scientific">Rhodotorula toruloides</name>
    <name type="common">Yeast</name>
    <name type="synonym">Rhodosporidium toruloides</name>
    <dbReference type="NCBI Taxonomy" id="5286"/>
    <lineage>
        <taxon>Eukaryota</taxon>
        <taxon>Fungi</taxon>
        <taxon>Dikarya</taxon>
        <taxon>Basidiomycota</taxon>
        <taxon>Pucciniomycotina</taxon>
        <taxon>Microbotryomycetes</taxon>
        <taxon>Sporidiobolales</taxon>
        <taxon>Sporidiobolaceae</taxon>
        <taxon>Rhodotorula</taxon>
    </lineage>
</organism>
<proteinExistence type="predicted"/>
<evidence type="ECO:0000313" key="1">
    <source>
        <dbReference type="EMBL" id="CDR36151.1"/>
    </source>
</evidence>
<dbReference type="InterPro" id="IPR032675">
    <property type="entry name" value="LRR_dom_sf"/>
</dbReference>
<dbReference type="SUPFAM" id="SSF52047">
    <property type="entry name" value="RNI-like"/>
    <property type="match status" value="1"/>
</dbReference>
<gene>
    <name evidence="1" type="ORF">RHTO0S_01e15390g</name>
</gene>
<sequence length="418" mass="46463">MSATLPQDVLELVFNYVETYDALETDEDEDETSWFQAVRQNFCRLCLVSRAFCHVGRRFLYRCPLLGATLTPQALSQLIESLRANQRYLGKLVMDLSQAIEGYDVLCQAETTLGPTSFQFRGFSKAFSWQLAIFTTCTNCRRISAGYGTESELKKLLRIVLSSLPDLRHIELVSRESYAIATPDTLRSLQGLAQLASIEIDGIGQNKRLKKEEPQLGLRVSELSLTASDAPLSSSFAFLPEDGSRLTELSLWFSTASEADLVQLVIHTPNLVSLSIGSTALHPGNSTIWGYGTHVQGACIPTRFFALLPNIVFLVLNGFAALSPQRLRVFSKHSPEIRLLSVCHSVWIRDDGASAIFPTDDLIEIFPTFQHLESAHLGTIPLQKSKAMKPLKKVFKKMGANLAFDWAEDVCPSCGERH</sequence>
<dbReference type="OrthoDB" id="2523207at2759"/>